<evidence type="ECO:0000313" key="2">
    <source>
        <dbReference type="Proteomes" id="UP001148737"/>
    </source>
</evidence>
<gene>
    <name evidence="1" type="ORF">NLG97_g377</name>
</gene>
<reference evidence="1" key="1">
    <citation type="submission" date="2022-07" db="EMBL/GenBank/DDBJ databases">
        <title>Genome Sequence of Lecanicillium saksenae.</title>
        <authorList>
            <person name="Buettner E."/>
        </authorList>
    </citation>
    <scope>NUCLEOTIDE SEQUENCE</scope>
    <source>
        <strain evidence="1">VT-O1</strain>
    </source>
</reference>
<organism evidence="1 2">
    <name type="scientific">Lecanicillium saksenae</name>
    <dbReference type="NCBI Taxonomy" id="468837"/>
    <lineage>
        <taxon>Eukaryota</taxon>
        <taxon>Fungi</taxon>
        <taxon>Dikarya</taxon>
        <taxon>Ascomycota</taxon>
        <taxon>Pezizomycotina</taxon>
        <taxon>Sordariomycetes</taxon>
        <taxon>Hypocreomycetidae</taxon>
        <taxon>Hypocreales</taxon>
        <taxon>Cordycipitaceae</taxon>
        <taxon>Lecanicillium</taxon>
    </lineage>
</organism>
<keyword evidence="2" id="KW-1185">Reference proteome</keyword>
<proteinExistence type="predicted"/>
<comment type="caution">
    <text evidence="1">The sequence shown here is derived from an EMBL/GenBank/DDBJ whole genome shotgun (WGS) entry which is preliminary data.</text>
</comment>
<sequence length="208" mass="22250">MHPSFILAMLSATAALCRDPIETGPWIEDKPTFSLHQCAGGKVNGDTFVLPKSPDGSTGGPGCGNGHLRAERRYNDNYSSGVRQFSGDVKINSMTGSRIMLKQTFRGSGGGDGDPYFGLAIETGGNLYKVGGTPIAKGVATVGATVQVNTVHDVKKRRLSVYINGKEMFRDNNAPEGTFYDKIGTYATNTGTGAISVTWSNIQIWHKK</sequence>
<dbReference type="Proteomes" id="UP001148737">
    <property type="component" value="Unassembled WGS sequence"/>
</dbReference>
<dbReference type="EMBL" id="JANAKD010000012">
    <property type="protein sequence ID" value="KAJ3499395.1"/>
    <property type="molecule type" value="Genomic_DNA"/>
</dbReference>
<name>A0ACC1R7F3_9HYPO</name>
<protein>
    <submittedName>
        <fullName evidence="1">Uncharacterized protein</fullName>
    </submittedName>
</protein>
<evidence type="ECO:0000313" key="1">
    <source>
        <dbReference type="EMBL" id="KAJ3499395.1"/>
    </source>
</evidence>
<accession>A0ACC1R7F3</accession>